<dbReference type="RefSeq" id="WP_077463073.1">
    <property type="nucleotide sequence ID" value="NZ_MLAA01000021.1"/>
</dbReference>
<keyword evidence="8" id="KW-1185">Reference proteome</keyword>
<name>A0ABX3KXC6_9PAST</name>
<evidence type="ECO:0000259" key="6">
    <source>
        <dbReference type="Pfam" id="PF04357"/>
    </source>
</evidence>
<proteinExistence type="predicted"/>
<keyword evidence="3 5" id="KW-1133">Transmembrane helix</keyword>
<sequence length="1299" mass="142596">MQQEIKKQAARHSPPPSVKRKKTWQKCLCWGSAVIFLPVLGLICILSFPAGQRAMIGAVDRLLDNLSIEQTTGGLQEGLVLQNIRYHSEGVDLYIGKTDLKMDLSCLFSRQICIEHILISQPNVVIDSHLLPSSERAEEQDKAPMAKLNFPLSAVIKELEIQDIGLQINSNKITLNRFQSAVSLDNEVGLSIQPTFIDDLLIETTAPLAKEVQSQEESSEPINWEEIEQRLTPGLLSNIKEITLPFDIHIQTIEGRNWRYQQLDQYNKASNVIDLERVNLKAESIGYQLWLQQFEIFGSIGQINAQGHLQLNQDFPLDFRFNADLNPIKSKQIIILPATKLDLKINGALKKTTIFSLLSEGIADANLSAEIKLAEDKTPLSLQFNVKQAQYTFANDRSPLQLNNVYLQVIGNLLDYQTVLNGRIEGLNHIPKTQLDLSATGKLYAVELERLHFNALDGKALLAGSVSWKNGVQWDIKGDLDKLNIRSYLPTIPATLSGKFISNGLVGAKDWQVDIPQLELTGTLSHRPVALKGQLRANSQTLLNIPDLVLRYGENHLSAQGVLSDEKADLALTVNAPNLYGLLPDLSGSVIGNVKVSGKLDTPNIDTDLVVTRFNLQNIKLNNVILKGNINSEQVVKGKLDLSAKGFRYGEGVELSTITLNVNGDERHHLISLQSQGKPVAANLQISGNFDRTLQQWKGVLSQVSIDSPMGLFRPNSDINLNYDNHKIEANISAHCWQNTDIDLCFLQPIKAGKNGEAVFDIKRINLALVNKLTGQDNLQGRLRSQGKVAWFADKPLSAKVSLEGKNLSLAQKIDYRTFKLSVPNLMFNAELQNNTLELKSDINLQNQGEISADLVLRELDKNRQLGGNIQIKQLNLALANQLFTAQESLNGEIVSRLSLGGNLEKPTISGNFDINNIQTKLCIMPFDVTGGKIAIRFNGTHSTLQGKIQTTDSELVINGEADWNNMNHWVTKVSAKADKFKLDIPNMAKLQISPDISVSATPKLLELSGNVDIPWARIAIEALPDSAISVSEDEVILNGPNKSKEELIKREFAATTKSGMAIHSDLRINIGDNVNLNAYGLKTDLNGLLSVKQDKGRLGLFGQINLKNGRYASFGQDLIIRKGQISFSGLPSQPMLNIEAIRNPEAMENSTITAGVKVIGVADSPEVTVFSEPSTSQDQALSYLLTGRSLENSGEAGSSGSVGAALLGLGLAKSGKLVGGIGEAFGIQDLNLGTAGVGESSKVVVSGNITNRLQLKYGVGLFDGLAEVTLRYRLLPQLYFQSVSSTNQVFDLLYQFEF</sequence>
<evidence type="ECO:0000256" key="3">
    <source>
        <dbReference type="ARBA" id="ARBA00022989"/>
    </source>
</evidence>
<keyword evidence="2 5" id="KW-0812">Transmembrane</keyword>
<gene>
    <name evidence="7" type="ORF">BKG89_04925</name>
</gene>
<evidence type="ECO:0000256" key="5">
    <source>
        <dbReference type="SAM" id="Phobius"/>
    </source>
</evidence>
<dbReference type="PANTHER" id="PTHR36985">
    <property type="entry name" value="TRANSLOCATION AND ASSEMBLY MODULE SUBUNIT TAMB"/>
    <property type="match status" value="1"/>
</dbReference>
<dbReference type="PANTHER" id="PTHR36985:SF1">
    <property type="entry name" value="TRANSLOCATION AND ASSEMBLY MODULE SUBUNIT TAMB"/>
    <property type="match status" value="1"/>
</dbReference>
<dbReference type="Pfam" id="PF04357">
    <property type="entry name" value="TamB"/>
    <property type="match status" value="1"/>
</dbReference>
<comment type="subcellular location">
    <subcellularLocation>
        <location evidence="1">Membrane</location>
        <topology evidence="1">Single-pass membrane protein</topology>
    </subcellularLocation>
</comment>
<reference evidence="7 8" key="1">
    <citation type="submission" date="2016-10" db="EMBL/GenBank/DDBJ databases">
        <title>Rodentibacter gen. nov. and new species.</title>
        <authorList>
            <person name="Christensen H."/>
        </authorList>
    </citation>
    <scope>NUCLEOTIDE SEQUENCE [LARGE SCALE GENOMIC DNA]</scope>
    <source>
        <strain evidence="7 8">1998236014</strain>
    </source>
</reference>
<evidence type="ECO:0000256" key="1">
    <source>
        <dbReference type="ARBA" id="ARBA00004167"/>
    </source>
</evidence>
<accession>A0ABX3KXC6</accession>
<organism evidence="7 8">
    <name type="scientific">Rodentibacter caecimuris</name>
    <dbReference type="NCBI Taxonomy" id="1796644"/>
    <lineage>
        <taxon>Bacteria</taxon>
        <taxon>Pseudomonadati</taxon>
        <taxon>Pseudomonadota</taxon>
        <taxon>Gammaproteobacteria</taxon>
        <taxon>Pasteurellales</taxon>
        <taxon>Pasteurellaceae</taxon>
        <taxon>Rodentibacter</taxon>
    </lineage>
</organism>
<evidence type="ECO:0000256" key="2">
    <source>
        <dbReference type="ARBA" id="ARBA00022692"/>
    </source>
</evidence>
<protein>
    <submittedName>
        <fullName evidence="7">DUF490 domain-containing protein</fullName>
    </submittedName>
</protein>
<comment type="caution">
    <text evidence="7">The sequence shown here is derived from an EMBL/GenBank/DDBJ whole genome shotgun (WGS) entry which is preliminary data.</text>
</comment>
<evidence type="ECO:0000313" key="8">
    <source>
        <dbReference type="Proteomes" id="UP000188820"/>
    </source>
</evidence>
<feature type="domain" description="Translocation and assembly module TamB C-terminal" evidence="6">
    <location>
        <begin position="951"/>
        <end position="1299"/>
    </location>
</feature>
<dbReference type="Proteomes" id="UP000188820">
    <property type="component" value="Unassembled WGS sequence"/>
</dbReference>
<dbReference type="EMBL" id="MLAA01000021">
    <property type="protein sequence ID" value="OOF69883.1"/>
    <property type="molecule type" value="Genomic_DNA"/>
</dbReference>
<keyword evidence="4 5" id="KW-0472">Membrane</keyword>
<dbReference type="InterPro" id="IPR007452">
    <property type="entry name" value="TamB_C"/>
</dbReference>
<feature type="transmembrane region" description="Helical" evidence="5">
    <location>
        <begin position="27"/>
        <end position="48"/>
    </location>
</feature>
<evidence type="ECO:0000256" key="4">
    <source>
        <dbReference type="ARBA" id="ARBA00023136"/>
    </source>
</evidence>
<evidence type="ECO:0000313" key="7">
    <source>
        <dbReference type="EMBL" id="OOF69883.1"/>
    </source>
</evidence>